<reference evidence="7 8" key="1">
    <citation type="submission" date="2020-03" db="EMBL/GenBank/DDBJ databases">
        <title>Roseomonas selenitidurans sp. nov. isolated from soil.</title>
        <authorList>
            <person name="Liu H."/>
        </authorList>
    </citation>
    <scope>NUCLEOTIDE SEQUENCE [LARGE SCALE GENOMIC DNA]</scope>
    <source>
        <strain evidence="7 8">JCM 15073</strain>
    </source>
</reference>
<dbReference type="InterPro" id="IPR017039">
    <property type="entry name" value="Virul_fac_BrkB"/>
</dbReference>
<dbReference type="PIRSF" id="PIRSF035875">
    <property type="entry name" value="RNase_BN"/>
    <property type="match status" value="1"/>
</dbReference>
<keyword evidence="3 6" id="KW-0812">Transmembrane</keyword>
<gene>
    <name evidence="7" type="ORF">HB662_04670</name>
</gene>
<feature type="transmembrane region" description="Helical" evidence="6">
    <location>
        <begin position="144"/>
        <end position="167"/>
    </location>
</feature>
<feature type="transmembrane region" description="Helical" evidence="6">
    <location>
        <begin position="39"/>
        <end position="62"/>
    </location>
</feature>
<evidence type="ECO:0000256" key="1">
    <source>
        <dbReference type="ARBA" id="ARBA00004651"/>
    </source>
</evidence>
<evidence type="ECO:0000256" key="3">
    <source>
        <dbReference type="ARBA" id="ARBA00022692"/>
    </source>
</evidence>
<keyword evidence="2" id="KW-1003">Cell membrane</keyword>
<dbReference type="Pfam" id="PF03631">
    <property type="entry name" value="Virul_fac_BrkB"/>
    <property type="match status" value="1"/>
</dbReference>
<evidence type="ECO:0000313" key="8">
    <source>
        <dbReference type="Proteomes" id="UP000765160"/>
    </source>
</evidence>
<keyword evidence="5 6" id="KW-0472">Membrane</keyword>
<feature type="transmembrane region" description="Helical" evidence="6">
    <location>
        <begin position="187"/>
        <end position="206"/>
    </location>
</feature>
<name>A0ABX1ETU5_9PROT</name>
<organism evidence="7 8">
    <name type="scientific">Falsiroseomonas frigidaquae</name>
    <dbReference type="NCBI Taxonomy" id="487318"/>
    <lineage>
        <taxon>Bacteria</taxon>
        <taxon>Pseudomonadati</taxon>
        <taxon>Pseudomonadota</taxon>
        <taxon>Alphaproteobacteria</taxon>
        <taxon>Acetobacterales</taxon>
        <taxon>Roseomonadaceae</taxon>
        <taxon>Falsiroseomonas</taxon>
    </lineage>
</organism>
<dbReference type="EMBL" id="JAAVTX010000002">
    <property type="protein sequence ID" value="NKE44056.1"/>
    <property type="molecule type" value="Genomic_DNA"/>
</dbReference>
<dbReference type="RefSeq" id="WP_168047727.1">
    <property type="nucleotide sequence ID" value="NZ_JAATJR010000002.1"/>
</dbReference>
<dbReference type="PANTHER" id="PTHR30213">
    <property type="entry name" value="INNER MEMBRANE PROTEIN YHJD"/>
    <property type="match status" value="1"/>
</dbReference>
<comment type="subcellular location">
    <subcellularLocation>
        <location evidence="1">Cell membrane</location>
        <topology evidence="1">Multi-pass membrane protein</topology>
    </subcellularLocation>
</comment>
<accession>A0ABX1ETU5</accession>
<dbReference type="NCBIfam" id="TIGR00765">
    <property type="entry name" value="yihY_not_rbn"/>
    <property type="match status" value="1"/>
</dbReference>
<keyword evidence="4 6" id="KW-1133">Transmembrane helix</keyword>
<dbReference type="Proteomes" id="UP000765160">
    <property type="component" value="Unassembled WGS sequence"/>
</dbReference>
<dbReference type="PANTHER" id="PTHR30213:SF0">
    <property type="entry name" value="UPF0761 MEMBRANE PROTEIN YIHY"/>
    <property type="match status" value="1"/>
</dbReference>
<evidence type="ECO:0000256" key="6">
    <source>
        <dbReference type="SAM" id="Phobius"/>
    </source>
</evidence>
<keyword evidence="8" id="KW-1185">Reference proteome</keyword>
<feature type="transmembrane region" description="Helical" evidence="6">
    <location>
        <begin position="251"/>
        <end position="276"/>
    </location>
</feature>
<evidence type="ECO:0000256" key="2">
    <source>
        <dbReference type="ARBA" id="ARBA00022475"/>
    </source>
</evidence>
<evidence type="ECO:0000256" key="5">
    <source>
        <dbReference type="ARBA" id="ARBA00023136"/>
    </source>
</evidence>
<evidence type="ECO:0000256" key="4">
    <source>
        <dbReference type="ARBA" id="ARBA00022989"/>
    </source>
</evidence>
<feature type="transmembrane region" description="Helical" evidence="6">
    <location>
        <begin position="218"/>
        <end position="239"/>
    </location>
</feature>
<proteinExistence type="predicted"/>
<comment type="caution">
    <text evidence="7">The sequence shown here is derived from an EMBL/GenBank/DDBJ whole genome shotgun (WGS) entry which is preliminary data.</text>
</comment>
<evidence type="ECO:0000313" key="7">
    <source>
        <dbReference type="EMBL" id="NKE44056.1"/>
    </source>
</evidence>
<protein>
    <submittedName>
        <fullName evidence="7">YihY/virulence factor BrkB family protein</fullName>
    </submittedName>
</protein>
<sequence>MPPLVAGARGRQGASWWRLPWRTLRESSRQHVLDEAGGVAFFMLLGLGPALTALVLLSGLIFDPARATQDLMQFTPVIPEETAQLVGSLLERLARQDRDALGLGAAAGLAVALWSANRAMRALLRALNHVRGAEETRGWLARRLLALAFTLGGLLLTALAMAAVVGLPLALQLIGLDGAADLALRLVRWPLLIAAVALFLALLYRYGPCQAEPAWRWVSWGSTVATLLWLAGSAAYSWYVGRFGGRDGAYGPLGAVIGCMTWFWLSAAAALLGAVLNAELERMTGEPPPEDRPG</sequence>